<organism evidence="4">
    <name type="scientific">freshwater metagenome</name>
    <dbReference type="NCBI Taxonomy" id="449393"/>
    <lineage>
        <taxon>unclassified sequences</taxon>
        <taxon>metagenomes</taxon>
        <taxon>ecological metagenomes</taxon>
    </lineage>
</organism>
<comment type="similarity">
    <text evidence="1">Belongs to the nitroreductase family.</text>
</comment>
<dbReference type="AlphaFoldDB" id="A0A6J6P7G2"/>
<dbReference type="Pfam" id="PF00881">
    <property type="entry name" value="Nitroreductase"/>
    <property type="match status" value="1"/>
</dbReference>
<evidence type="ECO:0000256" key="2">
    <source>
        <dbReference type="ARBA" id="ARBA00023002"/>
    </source>
</evidence>
<keyword evidence="2" id="KW-0560">Oxidoreductase</keyword>
<accession>A0A6J6P7G2</accession>
<evidence type="ECO:0000259" key="3">
    <source>
        <dbReference type="Pfam" id="PF00881"/>
    </source>
</evidence>
<dbReference type="Gene3D" id="3.40.109.10">
    <property type="entry name" value="NADH Oxidase"/>
    <property type="match status" value="1"/>
</dbReference>
<dbReference type="PANTHER" id="PTHR43673">
    <property type="entry name" value="NAD(P)H NITROREDUCTASE YDGI-RELATED"/>
    <property type="match status" value="1"/>
</dbReference>
<sequence>MAESFDLNQTDRLLTTTRAVRKRLDLNRPVPRELITDCIRIACQAPAGSNLQRWRWIVVDDPNLKMGLADLYRRAYEPYIAMQKDAVQRTGRSGANAIMDSSDYLATVLHQAPALVIPCSLGVPEGPQGSVAGFYGSVLPAVWSFMLAARSRGLGTAWTTLHLAFEAEARALLGIPDTVTQVALTPVAYYTGDTFKPGNRRPAEEVTYFNGWKS</sequence>
<dbReference type="GO" id="GO:0016491">
    <property type="term" value="F:oxidoreductase activity"/>
    <property type="evidence" value="ECO:0007669"/>
    <property type="project" value="UniProtKB-KW"/>
</dbReference>
<dbReference type="PANTHER" id="PTHR43673:SF10">
    <property type="entry name" value="NADH DEHYDROGENASE_NAD(P)H NITROREDUCTASE XCC3605-RELATED"/>
    <property type="match status" value="1"/>
</dbReference>
<evidence type="ECO:0000256" key="1">
    <source>
        <dbReference type="ARBA" id="ARBA00007118"/>
    </source>
</evidence>
<name>A0A6J6P7G2_9ZZZZ</name>
<dbReference type="InterPro" id="IPR000415">
    <property type="entry name" value="Nitroreductase-like"/>
</dbReference>
<dbReference type="EMBL" id="CAEZXM010000154">
    <property type="protein sequence ID" value="CAB4694342.1"/>
    <property type="molecule type" value="Genomic_DNA"/>
</dbReference>
<dbReference type="CDD" id="cd02062">
    <property type="entry name" value="Nitro_FMN_reductase"/>
    <property type="match status" value="1"/>
</dbReference>
<proteinExistence type="inferred from homology"/>
<protein>
    <submittedName>
        <fullName evidence="4">Unannotated protein</fullName>
    </submittedName>
</protein>
<gene>
    <name evidence="4" type="ORF">UFOPK2366_00921</name>
</gene>
<evidence type="ECO:0000313" key="4">
    <source>
        <dbReference type="EMBL" id="CAB4694342.1"/>
    </source>
</evidence>
<feature type="domain" description="Nitroreductase" evidence="3">
    <location>
        <begin position="17"/>
        <end position="187"/>
    </location>
</feature>
<reference evidence="4" key="1">
    <citation type="submission" date="2020-05" db="EMBL/GenBank/DDBJ databases">
        <authorList>
            <person name="Chiriac C."/>
            <person name="Salcher M."/>
            <person name="Ghai R."/>
            <person name="Kavagutti S V."/>
        </authorList>
    </citation>
    <scope>NUCLEOTIDE SEQUENCE</scope>
</reference>
<dbReference type="SUPFAM" id="SSF55469">
    <property type="entry name" value="FMN-dependent nitroreductase-like"/>
    <property type="match status" value="1"/>
</dbReference>
<dbReference type="InterPro" id="IPR029479">
    <property type="entry name" value="Nitroreductase"/>
</dbReference>